<feature type="domain" description="GST C-terminal" evidence="3">
    <location>
        <begin position="92"/>
        <end position="229"/>
    </location>
</feature>
<name>A0ABR4GNM9_9EURO</name>
<dbReference type="EMBL" id="JBFTWV010000003">
    <property type="protein sequence ID" value="KAL2800476.1"/>
    <property type="molecule type" value="Genomic_DNA"/>
</dbReference>
<dbReference type="PANTHER" id="PTHR44051">
    <property type="entry name" value="GLUTATHIONE S-TRANSFERASE-RELATED"/>
    <property type="match status" value="1"/>
</dbReference>
<dbReference type="PROSITE" id="PS50404">
    <property type="entry name" value="GST_NTER"/>
    <property type="match status" value="1"/>
</dbReference>
<organism evidence="4 5">
    <name type="scientific">Aspergillus keveii</name>
    <dbReference type="NCBI Taxonomy" id="714993"/>
    <lineage>
        <taxon>Eukaryota</taxon>
        <taxon>Fungi</taxon>
        <taxon>Dikarya</taxon>
        <taxon>Ascomycota</taxon>
        <taxon>Pezizomycotina</taxon>
        <taxon>Eurotiomycetes</taxon>
        <taxon>Eurotiomycetidae</taxon>
        <taxon>Eurotiales</taxon>
        <taxon>Aspergillaceae</taxon>
        <taxon>Aspergillus</taxon>
        <taxon>Aspergillus subgen. Nidulantes</taxon>
    </lineage>
</organism>
<dbReference type="SFLD" id="SFLDG00358">
    <property type="entry name" value="Main_(cytGST)"/>
    <property type="match status" value="1"/>
</dbReference>
<dbReference type="SFLD" id="SFLDS00019">
    <property type="entry name" value="Glutathione_Transferase_(cytos"/>
    <property type="match status" value="1"/>
</dbReference>
<keyword evidence="5" id="KW-1185">Reference proteome</keyword>
<dbReference type="Pfam" id="PF00043">
    <property type="entry name" value="GST_C"/>
    <property type="match status" value="1"/>
</dbReference>
<dbReference type="Pfam" id="PF13409">
    <property type="entry name" value="GST_N_2"/>
    <property type="match status" value="1"/>
</dbReference>
<dbReference type="SUPFAM" id="SSF47616">
    <property type="entry name" value="GST C-terminal domain-like"/>
    <property type="match status" value="1"/>
</dbReference>
<evidence type="ECO:0000259" key="2">
    <source>
        <dbReference type="PROSITE" id="PS50404"/>
    </source>
</evidence>
<dbReference type="InterPro" id="IPR004046">
    <property type="entry name" value="GST_C"/>
</dbReference>
<accession>A0ABR4GNM9</accession>
<feature type="domain" description="GST N-terminal" evidence="2">
    <location>
        <begin position="4"/>
        <end position="85"/>
    </location>
</feature>
<comment type="similarity">
    <text evidence="1">Belongs to the GST superfamily.</text>
</comment>
<dbReference type="Proteomes" id="UP001610563">
    <property type="component" value="Unassembled WGS sequence"/>
</dbReference>
<evidence type="ECO:0000256" key="1">
    <source>
        <dbReference type="ARBA" id="ARBA00007409"/>
    </source>
</evidence>
<sequence length="230" mass="26107">MSLQPIKIWGHWGGPNPWKVIILLEELNLPYDLELVEFSDVKKPEYLKVTPNGRLPTIQDPNTGVLLWESAAIILYLIEQYDKEHSLSFDDQIPEKYLCQQWLAFQATTQGPYYGQATWFARFHPEKLPSAIERYVAETFRVVGVLEEGLVRNGNTGWLVGDKCTYADLSFVTWAGVGEGLLVELGRADKAKLESDYPLYSAWMGAMREREKVEECAARIAEGRAAHGLK</sequence>
<evidence type="ECO:0000313" key="4">
    <source>
        <dbReference type="EMBL" id="KAL2800476.1"/>
    </source>
</evidence>
<dbReference type="InterPro" id="IPR036282">
    <property type="entry name" value="Glutathione-S-Trfase_C_sf"/>
</dbReference>
<gene>
    <name evidence="4" type="ORF">BJX66DRAFT_332051</name>
</gene>
<protein>
    <submittedName>
        <fullName evidence="4">Glutathione S-transferase</fullName>
    </submittedName>
</protein>
<proteinExistence type="inferred from homology"/>
<dbReference type="SUPFAM" id="SSF52833">
    <property type="entry name" value="Thioredoxin-like"/>
    <property type="match status" value="1"/>
</dbReference>
<dbReference type="Gene3D" id="1.20.1050.130">
    <property type="match status" value="1"/>
</dbReference>
<dbReference type="PROSITE" id="PS50405">
    <property type="entry name" value="GST_CTER"/>
    <property type="match status" value="1"/>
</dbReference>
<reference evidence="4 5" key="1">
    <citation type="submission" date="2024-07" db="EMBL/GenBank/DDBJ databases">
        <title>Section-level genome sequencing and comparative genomics of Aspergillus sections Usti and Cavernicolus.</title>
        <authorList>
            <consortium name="Lawrence Berkeley National Laboratory"/>
            <person name="Nybo J.L."/>
            <person name="Vesth T.C."/>
            <person name="Theobald S."/>
            <person name="Frisvad J.C."/>
            <person name="Larsen T.O."/>
            <person name="Kjaerboelling I."/>
            <person name="Rothschild-Mancinelli K."/>
            <person name="Lyhne E.K."/>
            <person name="Kogle M.E."/>
            <person name="Barry K."/>
            <person name="Clum A."/>
            <person name="Na H."/>
            <person name="Ledsgaard L."/>
            <person name="Lin J."/>
            <person name="Lipzen A."/>
            <person name="Kuo A."/>
            <person name="Riley R."/>
            <person name="Mondo S."/>
            <person name="Labutti K."/>
            <person name="Haridas S."/>
            <person name="Pangalinan J."/>
            <person name="Salamov A.A."/>
            <person name="Simmons B.A."/>
            <person name="Magnuson J.K."/>
            <person name="Chen J."/>
            <person name="Drula E."/>
            <person name="Henrissat B."/>
            <person name="Wiebenga A."/>
            <person name="Lubbers R.J."/>
            <person name="Gomes A.C."/>
            <person name="Makela M.R."/>
            <person name="Stajich J."/>
            <person name="Grigoriev I.V."/>
            <person name="Mortensen U.H."/>
            <person name="De Vries R.P."/>
            <person name="Baker S.E."/>
            <person name="Andersen M.R."/>
        </authorList>
    </citation>
    <scope>NUCLEOTIDE SEQUENCE [LARGE SCALE GENOMIC DNA]</scope>
    <source>
        <strain evidence="4 5">CBS 209.92</strain>
    </source>
</reference>
<dbReference type="CDD" id="cd03048">
    <property type="entry name" value="GST_N_Ure2p_like"/>
    <property type="match status" value="1"/>
</dbReference>
<evidence type="ECO:0000313" key="5">
    <source>
        <dbReference type="Proteomes" id="UP001610563"/>
    </source>
</evidence>
<dbReference type="PANTHER" id="PTHR44051:SF3">
    <property type="entry name" value="TRANSCRIPTIONAL REGULATOR URE2"/>
    <property type="match status" value="1"/>
</dbReference>
<comment type="caution">
    <text evidence="4">The sequence shown here is derived from an EMBL/GenBank/DDBJ whole genome shotgun (WGS) entry which is preliminary data.</text>
</comment>
<dbReference type="InterPro" id="IPR004045">
    <property type="entry name" value="Glutathione_S-Trfase_N"/>
</dbReference>
<dbReference type="InterPro" id="IPR010987">
    <property type="entry name" value="Glutathione-S-Trfase_C-like"/>
</dbReference>
<dbReference type="InterPro" id="IPR036249">
    <property type="entry name" value="Thioredoxin-like_sf"/>
</dbReference>
<dbReference type="InterPro" id="IPR040079">
    <property type="entry name" value="Glutathione_S-Trfase"/>
</dbReference>
<evidence type="ECO:0000259" key="3">
    <source>
        <dbReference type="PROSITE" id="PS50405"/>
    </source>
</evidence>